<organism evidence="1">
    <name type="scientific">Rhizophora mucronata</name>
    <name type="common">Asiatic mangrove</name>
    <dbReference type="NCBI Taxonomy" id="61149"/>
    <lineage>
        <taxon>Eukaryota</taxon>
        <taxon>Viridiplantae</taxon>
        <taxon>Streptophyta</taxon>
        <taxon>Embryophyta</taxon>
        <taxon>Tracheophyta</taxon>
        <taxon>Spermatophyta</taxon>
        <taxon>Magnoliopsida</taxon>
        <taxon>eudicotyledons</taxon>
        <taxon>Gunneridae</taxon>
        <taxon>Pentapetalae</taxon>
        <taxon>rosids</taxon>
        <taxon>fabids</taxon>
        <taxon>Malpighiales</taxon>
        <taxon>Rhizophoraceae</taxon>
        <taxon>Rhizophora</taxon>
    </lineage>
</organism>
<name>A0A2P2NN36_RHIMU</name>
<dbReference type="EMBL" id="GGEC01063448">
    <property type="protein sequence ID" value="MBX43932.1"/>
    <property type="molecule type" value="Transcribed_RNA"/>
</dbReference>
<sequence>MKTGSNQLYNFFCSTLKCQSRFQLPENLVLY</sequence>
<dbReference type="AlphaFoldDB" id="A0A2P2NN36"/>
<evidence type="ECO:0000313" key="1">
    <source>
        <dbReference type="EMBL" id="MBX43932.1"/>
    </source>
</evidence>
<protein>
    <submittedName>
        <fullName evidence="1">Uncharacterized protein</fullName>
    </submittedName>
</protein>
<accession>A0A2P2NN36</accession>
<reference evidence="1" key="1">
    <citation type="submission" date="2018-02" db="EMBL/GenBank/DDBJ databases">
        <title>Rhizophora mucronata_Transcriptome.</title>
        <authorList>
            <person name="Meera S.P."/>
            <person name="Sreeshan A."/>
            <person name="Augustine A."/>
        </authorList>
    </citation>
    <scope>NUCLEOTIDE SEQUENCE</scope>
    <source>
        <tissue evidence="1">Leaf</tissue>
    </source>
</reference>
<proteinExistence type="predicted"/>